<accession>A0A2P2PWN5</accession>
<reference evidence="1" key="1">
    <citation type="submission" date="2018-02" db="EMBL/GenBank/DDBJ databases">
        <title>Rhizophora mucronata_Transcriptome.</title>
        <authorList>
            <person name="Meera S.P."/>
            <person name="Sreeshan A."/>
            <person name="Augustine A."/>
        </authorList>
    </citation>
    <scope>NUCLEOTIDE SEQUENCE</scope>
    <source>
        <tissue evidence="1">Leaf</tissue>
    </source>
</reference>
<protein>
    <submittedName>
        <fullName evidence="1">Uncharacterized protein</fullName>
    </submittedName>
</protein>
<sequence length="28" mass="3274">MASSLRSWLFSNLKKMITGPIRIEIFSF</sequence>
<proteinExistence type="predicted"/>
<dbReference type="AlphaFoldDB" id="A0A2P2PWN5"/>
<dbReference type="EMBL" id="GGEC01078575">
    <property type="protein sequence ID" value="MBX59059.1"/>
    <property type="molecule type" value="Transcribed_RNA"/>
</dbReference>
<name>A0A2P2PWN5_RHIMU</name>
<organism evidence="1">
    <name type="scientific">Rhizophora mucronata</name>
    <name type="common">Asiatic mangrove</name>
    <dbReference type="NCBI Taxonomy" id="61149"/>
    <lineage>
        <taxon>Eukaryota</taxon>
        <taxon>Viridiplantae</taxon>
        <taxon>Streptophyta</taxon>
        <taxon>Embryophyta</taxon>
        <taxon>Tracheophyta</taxon>
        <taxon>Spermatophyta</taxon>
        <taxon>Magnoliopsida</taxon>
        <taxon>eudicotyledons</taxon>
        <taxon>Gunneridae</taxon>
        <taxon>Pentapetalae</taxon>
        <taxon>rosids</taxon>
        <taxon>fabids</taxon>
        <taxon>Malpighiales</taxon>
        <taxon>Rhizophoraceae</taxon>
        <taxon>Rhizophora</taxon>
    </lineage>
</organism>
<evidence type="ECO:0000313" key="1">
    <source>
        <dbReference type="EMBL" id="MBX59059.1"/>
    </source>
</evidence>